<dbReference type="EMBL" id="JBHTGP010000040">
    <property type="protein sequence ID" value="MFD0692367.1"/>
    <property type="molecule type" value="Genomic_DNA"/>
</dbReference>
<keyword evidence="3" id="KW-1185">Reference proteome</keyword>
<organism evidence="2 3">
    <name type="scientific">Actinomadura fibrosa</name>
    <dbReference type="NCBI Taxonomy" id="111802"/>
    <lineage>
        <taxon>Bacteria</taxon>
        <taxon>Bacillati</taxon>
        <taxon>Actinomycetota</taxon>
        <taxon>Actinomycetes</taxon>
        <taxon>Streptosporangiales</taxon>
        <taxon>Thermomonosporaceae</taxon>
        <taxon>Actinomadura</taxon>
    </lineage>
</organism>
<evidence type="ECO:0000256" key="1">
    <source>
        <dbReference type="SAM" id="MobiDB-lite"/>
    </source>
</evidence>
<evidence type="ECO:0000313" key="2">
    <source>
        <dbReference type="EMBL" id="MFD0692367.1"/>
    </source>
</evidence>
<dbReference type="Proteomes" id="UP001597063">
    <property type="component" value="Unassembled WGS sequence"/>
</dbReference>
<sequence>MICQSCRERRHGACRGGSWCDCQHRPGTGAEARGEAAAGARAADRDTGAGAGEGGADATPAEPRVNWRRQG</sequence>
<evidence type="ECO:0000313" key="3">
    <source>
        <dbReference type="Proteomes" id="UP001597063"/>
    </source>
</evidence>
<accession>A0ABW2Y2M9</accession>
<gene>
    <name evidence="2" type="ORF">ACFQZM_48320</name>
</gene>
<name>A0ABW2Y2M9_9ACTN</name>
<reference evidence="3" key="1">
    <citation type="journal article" date="2019" name="Int. J. Syst. Evol. Microbiol.">
        <title>The Global Catalogue of Microorganisms (GCM) 10K type strain sequencing project: providing services to taxonomists for standard genome sequencing and annotation.</title>
        <authorList>
            <consortium name="The Broad Institute Genomics Platform"/>
            <consortium name="The Broad Institute Genome Sequencing Center for Infectious Disease"/>
            <person name="Wu L."/>
            <person name="Ma J."/>
        </authorList>
    </citation>
    <scope>NUCLEOTIDE SEQUENCE [LARGE SCALE GENOMIC DNA]</scope>
    <source>
        <strain evidence="3">JCM 9371</strain>
    </source>
</reference>
<protein>
    <submittedName>
        <fullName evidence="2">Uncharacterized protein</fullName>
    </submittedName>
</protein>
<dbReference type="RefSeq" id="WP_131762665.1">
    <property type="nucleotide sequence ID" value="NZ_CAACUY010000246.1"/>
</dbReference>
<feature type="compositionally biased region" description="Low complexity" evidence="1">
    <location>
        <begin position="28"/>
        <end position="41"/>
    </location>
</feature>
<comment type="caution">
    <text evidence="2">The sequence shown here is derived from an EMBL/GenBank/DDBJ whole genome shotgun (WGS) entry which is preliminary data.</text>
</comment>
<feature type="region of interest" description="Disordered" evidence="1">
    <location>
        <begin position="28"/>
        <end position="71"/>
    </location>
</feature>
<proteinExistence type="predicted"/>